<gene>
    <name evidence="13" type="ORF">VE01_06863</name>
</gene>
<evidence type="ECO:0000256" key="4">
    <source>
        <dbReference type="ARBA" id="ARBA00022679"/>
    </source>
</evidence>
<comment type="catalytic activity">
    <reaction evidence="9">
        <text>L-seryl-[protein] + ATP = O-phospho-L-seryl-[protein] + ADP + H(+)</text>
        <dbReference type="Rhea" id="RHEA:17989"/>
        <dbReference type="Rhea" id="RHEA-COMP:9863"/>
        <dbReference type="Rhea" id="RHEA-COMP:11604"/>
        <dbReference type="ChEBI" id="CHEBI:15378"/>
        <dbReference type="ChEBI" id="CHEBI:29999"/>
        <dbReference type="ChEBI" id="CHEBI:30616"/>
        <dbReference type="ChEBI" id="CHEBI:83421"/>
        <dbReference type="ChEBI" id="CHEBI:456216"/>
        <dbReference type="EC" id="2.7.11.1"/>
    </reaction>
</comment>
<feature type="domain" description="Protein kinase" evidence="12">
    <location>
        <begin position="43"/>
        <end position="309"/>
    </location>
</feature>
<dbReference type="GO" id="GO:0005524">
    <property type="term" value="F:ATP binding"/>
    <property type="evidence" value="ECO:0007669"/>
    <property type="project" value="UniProtKB-UniRule"/>
</dbReference>
<dbReference type="RefSeq" id="XP_018129903.1">
    <property type="nucleotide sequence ID" value="XM_018276302.2"/>
</dbReference>
<feature type="compositionally biased region" description="Polar residues" evidence="11">
    <location>
        <begin position="640"/>
        <end position="653"/>
    </location>
</feature>
<dbReference type="GeneID" id="28840249"/>
<evidence type="ECO:0000259" key="12">
    <source>
        <dbReference type="PROSITE" id="PS50011"/>
    </source>
</evidence>
<reference evidence="14" key="2">
    <citation type="journal article" date="2018" name="Nat. Commun.">
        <title>Extreme sensitivity to ultraviolet light in the fungal pathogen causing white-nose syndrome of bats.</title>
        <authorList>
            <person name="Palmer J.M."/>
            <person name="Drees K.P."/>
            <person name="Foster J.T."/>
            <person name="Lindner D.L."/>
        </authorList>
    </citation>
    <scope>NUCLEOTIDE SEQUENCE [LARGE SCALE GENOMIC DNA]</scope>
    <source>
        <strain evidence="14">UAMH 10579</strain>
    </source>
</reference>
<dbReference type="PROSITE" id="PS00108">
    <property type="entry name" value="PROTEIN_KINASE_ST"/>
    <property type="match status" value="1"/>
</dbReference>
<protein>
    <recommendedName>
        <fullName evidence="2">non-specific serine/threonine protein kinase</fullName>
        <ecNumber evidence="2">2.7.11.1</ecNumber>
    </recommendedName>
</protein>
<dbReference type="Proteomes" id="UP000091956">
    <property type="component" value="Unassembled WGS sequence"/>
</dbReference>
<keyword evidence="6" id="KW-0418">Kinase</keyword>
<evidence type="ECO:0000256" key="1">
    <source>
        <dbReference type="ARBA" id="ARBA00008874"/>
    </source>
</evidence>
<comment type="similarity">
    <text evidence="1">Belongs to the protein kinase superfamily. STE Ser/Thr protein kinase family. STE20 subfamily.</text>
</comment>
<proteinExistence type="inferred from homology"/>
<accession>A0A1B8GK04</accession>
<keyword evidence="7 10" id="KW-0067">ATP-binding</keyword>
<evidence type="ECO:0000256" key="2">
    <source>
        <dbReference type="ARBA" id="ARBA00012513"/>
    </source>
</evidence>
<evidence type="ECO:0000256" key="3">
    <source>
        <dbReference type="ARBA" id="ARBA00022527"/>
    </source>
</evidence>
<dbReference type="GO" id="GO:0004674">
    <property type="term" value="F:protein serine/threonine kinase activity"/>
    <property type="evidence" value="ECO:0007669"/>
    <property type="project" value="UniProtKB-KW"/>
</dbReference>
<dbReference type="SMART" id="SM00220">
    <property type="entry name" value="S_TKc"/>
    <property type="match status" value="1"/>
</dbReference>
<evidence type="ECO:0000256" key="10">
    <source>
        <dbReference type="PROSITE-ProRule" id="PRU10141"/>
    </source>
</evidence>
<evidence type="ECO:0000256" key="9">
    <source>
        <dbReference type="ARBA" id="ARBA00048679"/>
    </source>
</evidence>
<keyword evidence="5 10" id="KW-0547">Nucleotide-binding</keyword>
<dbReference type="PROSITE" id="PS50011">
    <property type="entry name" value="PROTEIN_KINASE_DOM"/>
    <property type="match status" value="1"/>
</dbReference>
<dbReference type="FunFam" id="1.10.510.10:FF:000670">
    <property type="entry name" value="Serine/threonin protein kinase, putative"/>
    <property type="match status" value="1"/>
</dbReference>
<dbReference type="AlphaFoldDB" id="A0A1B8GK04"/>
<dbReference type="OrthoDB" id="248923at2759"/>
<dbReference type="SUPFAM" id="SSF56112">
    <property type="entry name" value="Protein kinase-like (PK-like)"/>
    <property type="match status" value="1"/>
</dbReference>
<keyword evidence="4" id="KW-0808">Transferase</keyword>
<keyword evidence="14" id="KW-1185">Reference proteome</keyword>
<dbReference type="EMBL" id="KV460230">
    <property type="protein sequence ID" value="OBT96170.1"/>
    <property type="molecule type" value="Genomic_DNA"/>
</dbReference>
<evidence type="ECO:0000256" key="6">
    <source>
        <dbReference type="ARBA" id="ARBA00022777"/>
    </source>
</evidence>
<evidence type="ECO:0000256" key="7">
    <source>
        <dbReference type="ARBA" id="ARBA00022840"/>
    </source>
</evidence>
<dbReference type="InterPro" id="IPR017441">
    <property type="entry name" value="Protein_kinase_ATP_BS"/>
</dbReference>
<evidence type="ECO:0000256" key="8">
    <source>
        <dbReference type="ARBA" id="ARBA00047899"/>
    </source>
</evidence>
<organism evidence="13 14">
    <name type="scientific">Pseudogymnoascus verrucosus</name>
    <dbReference type="NCBI Taxonomy" id="342668"/>
    <lineage>
        <taxon>Eukaryota</taxon>
        <taxon>Fungi</taxon>
        <taxon>Dikarya</taxon>
        <taxon>Ascomycota</taxon>
        <taxon>Pezizomycotina</taxon>
        <taxon>Leotiomycetes</taxon>
        <taxon>Thelebolales</taxon>
        <taxon>Thelebolaceae</taxon>
        <taxon>Pseudogymnoascus</taxon>
    </lineage>
</organism>
<keyword evidence="3" id="KW-0723">Serine/threonine-protein kinase</keyword>
<feature type="region of interest" description="Disordered" evidence="11">
    <location>
        <begin position="506"/>
        <end position="583"/>
    </location>
</feature>
<reference evidence="13 14" key="1">
    <citation type="submission" date="2016-03" db="EMBL/GenBank/DDBJ databases">
        <title>Comparative genomics of Pseudogymnoascus destructans, the fungus causing white-nose syndrome of bats.</title>
        <authorList>
            <person name="Palmer J.M."/>
            <person name="Drees K.P."/>
            <person name="Foster J.T."/>
            <person name="Lindner D.L."/>
        </authorList>
    </citation>
    <scope>NUCLEOTIDE SEQUENCE [LARGE SCALE GENOMIC DNA]</scope>
    <source>
        <strain evidence="13 14">UAMH 10579</strain>
    </source>
</reference>
<feature type="compositionally biased region" description="Basic and acidic residues" evidence="11">
    <location>
        <begin position="820"/>
        <end position="829"/>
    </location>
</feature>
<dbReference type="Pfam" id="PF00069">
    <property type="entry name" value="Pkinase"/>
    <property type="match status" value="1"/>
</dbReference>
<sequence>MDFLSAKSADIQSTKTKAVEDARQMQVSVIEECKKSSRDPPNYLLLELIGKGSFGRVYKAKDLTSTAVVAVKIIDIDEGDTLNPRLADTYSEFMKEVNALKLLSETKARNINHVIEALPVGKAMWMITEYCGGGSISTLMRPTPKGLRERYIIPILREVAEAVYWVHQAGIIHRDLKCANVLITEEGGVQLCDFGVAGMMETSLDKRSTFIGTINWMAPELFNANPHYGKEVDIWAFGSMAYEMATGLPPNARSGITDGAEMGDYLKEHIPRLEGNQYSEGLKNIVAYCLEERVSDRPDIQSVQMHPYIYNTNNAYPAYSLAELVRAFKHWEESGGSRKSLFMLGGAQGPSDSFPSSEDQDNWNFSTTAAFDQAVGDSTNLQDVINVYGSSVDLSTEFAEKTSKPSRQQQARERGRRRPPPELLNPIKAPLEKLFDPNTISNYEDNSRIHYGRDFVMPVSDLPLRERDDTAQISIRDTMIDLGGHDIETGLSSFPDLTIRPDREIRAIDTDDTDDIEYSYDDNTMHGFGRQPSSDSAENPNRRTRDWKFPSAPAASSDVETSRFPNTAAPARPPVTLGSGGRPKLVHHPTEPLGAGFNNFMASAPTSPRQSIRESLIDLDFGLPDSAPEYVPDYAPEPSRPSTADSTTSNEFVSGNPFDLERHASTSFRNAPREPSLYLPGDSGFAGHFRARSNLQDVADISDFSGSDAEQYGPPNGQHYGQRSQQMFDYSDADYSQPPMIEKPFNTQSAPSWTTPQGVVYGMDRFPPLPIPPSMGALAGTSTSEEMAGELQRLLGGLTTQLEAYRDVAESLPAGQNAPSHREKTTRME</sequence>
<feature type="region of interest" description="Disordered" evidence="11">
    <location>
        <begin position="396"/>
        <end position="427"/>
    </location>
</feature>
<dbReference type="Gene3D" id="1.10.510.10">
    <property type="entry name" value="Transferase(Phosphotransferase) domain 1"/>
    <property type="match status" value="1"/>
</dbReference>
<evidence type="ECO:0000313" key="13">
    <source>
        <dbReference type="EMBL" id="OBT96170.1"/>
    </source>
</evidence>
<dbReference type="InterPro" id="IPR050629">
    <property type="entry name" value="STE20/SPS1-PAK"/>
</dbReference>
<name>A0A1B8GK04_9PEZI</name>
<dbReference type="GO" id="GO:0005737">
    <property type="term" value="C:cytoplasm"/>
    <property type="evidence" value="ECO:0007669"/>
    <property type="project" value="TreeGrafter"/>
</dbReference>
<dbReference type="InterPro" id="IPR011009">
    <property type="entry name" value="Kinase-like_dom_sf"/>
</dbReference>
<dbReference type="InterPro" id="IPR008271">
    <property type="entry name" value="Ser/Thr_kinase_AS"/>
</dbReference>
<evidence type="ECO:0000313" key="14">
    <source>
        <dbReference type="Proteomes" id="UP000091956"/>
    </source>
</evidence>
<dbReference type="PANTHER" id="PTHR48012">
    <property type="entry name" value="STERILE20-LIKE KINASE, ISOFORM B-RELATED"/>
    <property type="match status" value="1"/>
</dbReference>
<feature type="region of interest" description="Disordered" evidence="11">
    <location>
        <begin position="809"/>
        <end position="829"/>
    </location>
</feature>
<evidence type="ECO:0000256" key="5">
    <source>
        <dbReference type="ARBA" id="ARBA00022741"/>
    </source>
</evidence>
<evidence type="ECO:0000256" key="11">
    <source>
        <dbReference type="SAM" id="MobiDB-lite"/>
    </source>
</evidence>
<dbReference type="InterPro" id="IPR000719">
    <property type="entry name" value="Prot_kinase_dom"/>
</dbReference>
<feature type="binding site" evidence="10">
    <location>
        <position position="72"/>
    </location>
    <ligand>
        <name>ATP</name>
        <dbReference type="ChEBI" id="CHEBI:30616"/>
    </ligand>
</feature>
<feature type="compositionally biased region" description="Acidic residues" evidence="11">
    <location>
        <begin position="510"/>
        <end position="520"/>
    </location>
</feature>
<feature type="region of interest" description="Disordered" evidence="11">
    <location>
        <begin position="627"/>
        <end position="658"/>
    </location>
</feature>
<dbReference type="PROSITE" id="PS00107">
    <property type="entry name" value="PROTEIN_KINASE_ATP"/>
    <property type="match status" value="1"/>
</dbReference>
<comment type="catalytic activity">
    <reaction evidence="8">
        <text>L-threonyl-[protein] + ATP = O-phospho-L-threonyl-[protein] + ADP + H(+)</text>
        <dbReference type="Rhea" id="RHEA:46608"/>
        <dbReference type="Rhea" id="RHEA-COMP:11060"/>
        <dbReference type="Rhea" id="RHEA-COMP:11605"/>
        <dbReference type="ChEBI" id="CHEBI:15378"/>
        <dbReference type="ChEBI" id="CHEBI:30013"/>
        <dbReference type="ChEBI" id="CHEBI:30616"/>
        <dbReference type="ChEBI" id="CHEBI:61977"/>
        <dbReference type="ChEBI" id="CHEBI:456216"/>
        <dbReference type="EC" id="2.7.11.1"/>
    </reaction>
</comment>
<dbReference type="STRING" id="342668.A0A1B8GK04"/>
<dbReference type="PANTHER" id="PTHR48012:SF10">
    <property type="entry name" value="FI20177P1"/>
    <property type="match status" value="1"/>
</dbReference>
<dbReference type="EC" id="2.7.11.1" evidence="2"/>